<feature type="region of interest" description="Disordered" evidence="1">
    <location>
        <begin position="15"/>
        <end position="34"/>
    </location>
</feature>
<gene>
    <name evidence="2" type="ORF">llap_12134</name>
</gene>
<dbReference type="EMBL" id="KZ507083">
    <property type="protein sequence ID" value="PKU37561.1"/>
    <property type="molecule type" value="Genomic_DNA"/>
</dbReference>
<reference evidence="3" key="2">
    <citation type="submission" date="2017-12" db="EMBL/GenBank/DDBJ databases">
        <title>Genome sequence of the Bar-tailed Godwit (Limosa lapponica baueri).</title>
        <authorList>
            <person name="Lima N.C.B."/>
            <person name="Parody-Merino A.M."/>
            <person name="Battley P.F."/>
            <person name="Fidler A.E."/>
            <person name="Prosdocimi F."/>
        </authorList>
    </citation>
    <scope>NUCLEOTIDE SEQUENCE [LARGE SCALE GENOMIC DNA]</scope>
</reference>
<protein>
    <submittedName>
        <fullName evidence="2">Uncharacterized protein</fullName>
    </submittedName>
</protein>
<proteinExistence type="predicted"/>
<dbReference type="OrthoDB" id="10461778at2759"/>
<evidence type="ECO:0000256" key="1">
    <source>
        <dbReference type="SAM" id="MobiDB-lite"/>
    </source>
</evidence>
<dbReference type="AlphaFoldDB" id="A0A2I0TUU4"/>
<organism evidence="2 3">
    <name type="scientific">Limosa lapponica baueri</name>
    <dbReference type="NCBI Taxonomy" id="1758121"/>
    <lineage>
        <taxon>Eukaryota</taxon>
        <taxon>Metazoa</taxon>
        <taxon>Chordata</taxon>
        <taxon>Craniata</taxon>
        <taxon>Vertebrata</taxon>
        <taxon>Euteleostomi</taxon>
        <taxon>Archelosauria</taxon>
        <taxon>Archosauria</taxon>
        <taxon>Dinosauria</taxon>
        <taxon>Saurischia</taxon>
        <taxon>Theropoda</taxon>
        <taxon>Coelurosauria</taxon>
        <taxon>Aves</taxon>
        <taxon>Neognathae</taxon>
        <taxon>Neoaves</taxon>
        <taxon>Charadriiformes</taxon>
        <taxon>Scolopacidae</taxon>
        <taxon>Limosa</taxon>
    </lineage>
</organism>
<evidence type="ECO:0000313" key="2">
    <source>
        <dbReference type="EMBL" id="PKU37561.1"/>
    </source>
</evidence>
<dbReference type="Proteomes" id="UP000233556">
    <property type="component" value="Unassembled WGS sequence"/>
</dbReference>
<reference evidence="3" key="1">
    <citation type="submission" date="2017-11" db="EMBL/GenBank/DDBJ databases">
        <authorList>
            <person name="Lima N.C."/>
            <person name="Parody-Merino A.M."/>
            <person name="Battley P.F."/>
            <person name="Fidler A.E."/>
            <person name="Prosdocimi F."/>
        </authorList>
    </citation>
    <scope>NUCLEOTIDE SEQUENCE [LARGE SCALE GENOMIC DNA]</scope>
</reference>
<name>A0A2I0TUU4_LIMLA</name>
<accession>A0A2I0TUU4</accession>
<sequence>MTFSFSASTVALPQPAPYKQGIRGDSCPAESTTLNTKPVETKQVDTCPANEILGAECGSAFGTRFTSKHQTSPTAIGRPVSKKGELSADAREWAGETNAKHHSLRDSTHECVLGIALTPADSRGKPGTSMVNQLPISTRNQFEYWPPKLGSRQLGKANNWYVVSGMWF</sequence>
<keyword evidence="3" id="KW-1185">Reference proteome</keyword>
<evidence type="ECO:0000313" key="3">
    <source>
        <dbReference type="Proteomes" id="UP000233556"/>
    </source>
</evidence>